<dbReference type="Proteomes" id="UP000037069">
    <property type="component" value="Unassembled WGS sequence"/>
</dbReference>
<dbReference type="Pfam" id="PF00379">
    <property type="entry name" value="Chitin_bind_4"/>
    <property type="match status" value="1"/>
</dbReference>
<feature type="signal peptide" evidence="3">
    <location>
        <begin position="1"/>
        <end position="21"/>
    </location>
</feature>
<evidence type="ECO:0000256" key="2">
    <source>
        <dbReference type="SAM" id="MobiDB-lite"/>
    </source>
</evidence>
<name>A0A0L0BN66_LUCCU</name>
<dbReference type="InterPro" id="IPR050468">
    <property type="entry name" value="Cuticle_Struct_Prot"/>
</dbReference>
<accession>A0A0L0BN66</accession>
<keyword evidence="1" id="KW-0193">Cuticle</keyword>
<dbReference type="PANTHER" id="PTHR10380:SF224">
    <property type="entry name" value="CUTICULAR PROTEIN 12A"/>
    <property type="match status" value="1"/>
</dbReference>
<feature type="compositionally biased region" description="Polar residues" evidence="2">
    <location>
        <begin position="176"/>
        <end position="193"/>
    </location>
</feature>
<reference evidence="4 5" key="1">
    <citation type="journal article" date="2015" name="Nat. Commun.">
        <title>Lucilia cuprina genome unlocks parasitic fly biology to underpin future interventions.</title>
        <authorList>
            <person name="Anstead C.A."/>
            <person name="Korhonen P.K."/>
            <person name="Young N.D."/>
            <person name="Hall R.S."/>
            <person name="Jex A.R."/>
            <person name="Murali S.C."/>
            <person name="Hughes D.S."/>
            <person name="Lee S.F."/>
            <person name="Perry T."/>
            <person name="Stroehlein A.J."/>
            <person name="Ansell B.R."/>
            <person name="Breugelmans B."/>
            <person name="Hofmann A."/>
            <person name="Qu J."/>
            <person name="Dugan S."/>
            <person name="Lee S.L."/>
            <person name="Chao H."/>
            <person name="Dinh H."/>
            <person name="Han Y."/>
            <person name="Doddapaneni H.V."/>
            <person name="Worley K.C."/>
            <person name="Muzny D.M."/>
            <person name="Ioannidis P."/>
            <person name="Waterhouse R.M."/>
            <person name="Zdobnov E.M."/>
            <person name="James P.J."/>
            <person name="Bagnall N.H."/>
            <person name="Kotze A.C."/>
            <person name="Gibbs R.A."/>
            <person name="Richards S."/>
            <person name="Batterham P."/>
            <person name="Gasser R.B."/>
        </authorList>
    </citation>
    <scope>NUCLEOTIDE SEQUENCE [LARGE SCALE GENOMIC DNA]</scope>
    <source>
        <strain evidence="4 5">LS</strain>
        <tissue evidence="4">Full body</tissue>
    </source>
</reference>
<keyword evidence="3" id="KW-0732">Signal</keyword>
<dbReference type="EMBL" id="JRES01001705">
    <property type="protein sequence ID" value="KNC20719.1"/>
    <property type="molecule type" value="Genomic_DNA"/>
</dbReference>
<comment type="caution">
    <text evidence="4">The sequence shown here is derived from an EMBL/GenBank/DDBJ whole genome shotgun (WGS) entry which is preliminary data.</text>
</comment>
<dbReference type="AlphaFoldDB" id="A0A0L0BN66"/>
<proteinExistence type="predicted"/>
<dbReference type="PRINTS" id="PR00947">
    <property type="entry name" value="CUTICLE"/>
</dbReference>
<dbReference type="GO" id="GO:0008010">
    <property type="term" value="F:structural constituent of chitin-based larval cuticle"/>
    <property type="evidence" value="ECO:0007669"/>
    <property type="project" value="TreeGrafter"/>
</dbReference>
<protein>
    <recommendedName>
        <fullName evidence="6">Larval cuticle protein 16/17</fullName>
    </recommendedName>
</protein>
<evidence type="ECO:0000256" key="3">
    <source>
        <dbReference type="SAM" id="SignalP"/>
    </source>
</evidence>
<organism evidence="4 5">
    <name type="scientific">Lucilia cuprina</name>
    <name type="common">Green bottle fly</name>
    <name type="synonym">Australian sheep blowfly</name>
    <dbReference type="NCBI Taxonomy" id="7375"/>
    <lineage>
        <taxon>Eukaryota</taxon>
        <taxon>Metazoa</taxon>
        <taxon>Ecdysozoa</taxon>
        <taxon>Arthropoda</taxon>
        <taxon>Hexapoda</taxon>
        <taxon>Insecta</taxon>
        <taxon>Pterygota</taxon>
        <taxon>Neoptera</taxon>
        <taxon>Endopterygota</taxon>
        <taxon>Diptera</taxon>
        <taxon>Brachycera</taxon>
        <taxon>Muscomorpha</taxon>
        <taxon>Oestroidea</taxon>
        <taxon>Calliphoridae</taxon>
        <taxon>Luciliinae</taxon>
        <taxon>Lucilia</taxon>
    </lineage>
</organism>
<dbReference type="GO" id="GO:0062129">
    <property type="term" value="C:chitin-based extracellular matrix"/>
    <property type="evidence" value="ECO:0007669"/>
    <property type="project" value="TreeGrafter"/>
</dbReference>
<keyword evidence="5" id="KW-1185">Reference proteome</keyword>
<evidence type="ECO:0000256" key="1">
    <source>
        <dbReference type="PROSITE-ProRule" id="PRU00497"/>
    </source>
</evidence>
<feature type="chain" id="PRO_5005534799" description="Larval cuticle protein 16/17" evidence="3">
    <location>
        <begin position="22"/>
        <end position="193"/>
    </location>
</feature>
<dbReference type="PROSITE" id="PS51155">
    <property type="entry name" value="CHIT_BIND_RR_2"/>
    <property type="match status" value="1"/>
</dbReference>
<gene>
    <name evidence="4" type="ORF">FF38_07707</name>
</gene>
<dbReference type="OrthoDB" id="6515429at2759"/>
<evidence type="ECO:0000313" key="4">
    <source>
        <dbReference type="EMBL" id="KNC20719.1"/>
    </source>
</evidence>
<feature type="region of interest" description="Disordered" evidence="2">
    <location>
        <begin position="172"/>
        <end position="193"/>
    </location>
</feature>
<dbReference type="PANTHER" id="PTHR10380">
    <property type="entry name" value="CUTICLE PROTEIN"/>
    <property type="match status" value="1"/>
</dbReference>
<evidence type="ECO:0000313" key="5">
    <source>
        <dbReference type="Proteomes" id="UP000037069"/>
    </source>
</evidence>
<dbReference type="InterPro" id="IPR000618">
    <property type="entry name" value="Insect_cuticle"/>
</dbReference>
<sequence>MTKTVIKSILLLNILVCLTQAALVKNQVSQSQLNNNYQQNSIEQPRFPSRTSTTEKERFSVNYDHVNDLGNRVLDNFDHRYPDGSYEFRYELADGQARYERGYFITVNKHKSLVVVGYYSYRMSDGKYITVFYNADRFGYRQNQAITRDVLPDLPRTIEVPEIREEQSEYIDITTKKSNPHPTTPASIKRLQS</sequence>
<evidence type="ECO:0008006" key="6">
    <source>
        <dbReference type="Google" id="ProtNLM"/>
    </source>
</evidence>